<evidence type="ECO:0000313" key="2">
    <source>
        <dbReference type="EMBL" id="CAD7003776.1"/>
    </source>
</evidence>
<dbReference type="EMBL" id="CAJHJT010000034">
    <property type="protein sequence ID" value="CAD7003776.1"/>
    <property type="molecule type" value="Genomic_DNA"/>
</dbReference>
<comment type="caution">
    <text evidence="2">The sequence shown here is derived from an EMBL/GenBank/DDBJ whole genome shotgun (WGS) entry which is preliminary data.</text>
</comment>
<evidence type="ECO:0000256" key="1">
    <source>
        <dbReference type="SAM" id="MobiDB-lite"/>
    </source>
</evidence>
<dbReference type="AlphaFoldDB" id="A0A811V1N7"/>
<proteinExistence type="predicted"/>
<feature type="region of interest" description="Disordered" evidence="1">
    <location>
        <begin position="71"/>
        <end position="109"/>
    </location>
</feature>
<keyword evidence="3" id="KW-1185">Reference proteome</keyword>
<reference evidence="2" key="1">
    <citation type="submission" date="2020-11" db="EMBL/GenBank/DDBJ databases">
        <authorList>
            <person name="Whitehead M."/>
        </authorList>
    </citation>
    <scope>NUCLEOTIDE SEQUENCE</scope>
    <source>
        <strain evidence="2">EGII</strain>
    </source>
</reference>
<evidence type="ECO:0000313" key="3">
    <source>
        <dbReference type="Proteomes" id="UP000606786"/>
    </source>
</evidence>
<dbReference type="Proteomes" id="UP000606786">
    <property type="component" value="Unassembled WGS sequence"/>
</dbReference>
<protein>
    <submittedName>
        <fullName evidence="2">(Mediterranean fruit fly) hypothetical protein</fullName>
    </submittedName>
</protein>
<name>A0A811V1N7_CERCA</name>
<gene>
    <name evidence="2" type="ORF">CCAP1982_LOCUS12212</name>
</gene>
<organism evidence="2 3">
    <name type="scientific">Ceratitis capitata</name>
    <name type="common">Mediterranean fruit fly</name>
    <name type="synonym">Tephritis capitata</name>
    <dbReference type="NCBI Taxonomy" id="7213"/>
    <lineage>
        <taxon>Eukaryota</taxon>
        <taxon>Metazoa</taxon>
        <taxon>Ecdysozoa</taxon>
        <taxon>Arthropoda</taxon>
        <taxon>Hexapoda</taxon>
        <taxon>Insecta</taxon>
        <taxon>Pterygota</taxon>
        <taxon>Neoptera</taxon>
        <taxon>Endopterygota</taxon>
        <taxon>Diptera</taxon>
        <taxon>Brachycera</taxon>
        <taxon>Muscomorpha</taxon>
        <taxon>Tephritoidea</taxon>
        <taxon>Tephritidae</taxon>
        <taxon>Ceratitis</taxon>
        <taxon>Ceratitis</taxon>
    </lineage>
</organism>
<accession>A0A811V1N7</accession>
<sequence>MPHAACRMLYTTGNKAKERLVLRLFNLQNDYHLWHGIDLVKPMSDSWHAVADYKAQLVVRTDVGGRREHFNRKSLSAPPLPTANTKRQATNQTNEVPGAISASSRRRDQNALISHTARAEDNVFVIDRLNNCSTAAHIQPIQRQEEIAGGRSGVQCELVNVQ</sequence>
<feature type="compositionally biased region" description="Polar residues" evidence="1">
    <location>
        <begin position="82"/>
        <end position="95"/>
    </location>
</feature>